<reference evidence="7 8" key="1">
    <citation type="submission" date="2024-04" db="EMBL/GenBank/DDBJ databases">
        <title>The reference genome of an endangered Asteraceae, Deinandra increscens subsp. villosa, native to the Central Coast of California.</title>
        <authorList>
            <person name="Guilliams M."/>
            <person name="Hasenstab-Lehman K."/>
            <person name="Meyer R."/>
            <person name="Mcevoy S."/>
        </authorList>
    </citation>
    <scope>NUCLEOTIDE SEQUENCE [LARGE SCALE GENOMIC DNA]</scope>
    <source>
        <tissue evidence="7">Leaf</tissue>
    </source>
</reference>
<dbReference type="PANTHER" id="PTHR24067">
    <property type="entry name" value="UBIQUITIN-CONJUGATING ENZYME E2"/>
    <property type="match status" value="1"/>
</dbReference>
<evidence type="ECO:0000256" key="3">
    <source>
        <dbReference type="PROSITE-ProRule" id="PRU10133"/>
    </source>
</evidence>
<evidence type="ECO:0000259" key="5">
    <source>
        <dbReference type="PROSITE" id="PS50030"/>
    </source>
</evidence>
<dbReference type="GO" id="GO:0016740">
    <property type="term" value="F:transferase activity"/>
    <property type="evidence" value="ECO:0007669"/>
    <property type="project" value="UniProtKB-KW"/>
</dbReference>
<dbReference type="SMART" id="SM00165">
    <property type="entry name" value="UBA"/>
    <property type="match status" value="1"/>
</dbReference>
<protein>
    <recommendedName>
        <fullName evidence="9">E2 ubiquitin-conjugating enzyme</fullName>
    </recommendedName>
</protein>
<dbReference type="InterPro" id="IPR016135">
    <property type="entry name" value="UBQ-conjugating_enzyme/RWD"/>
</dbReference>
<evidence type="ECO:0000256" key="2">
    <source>
        <dbReference type="ARBA" id="ARBA00022786"/>
    </source>
</evidence>
<proteinExistence type="inferred from homology"/>
<dbReference type="InterPro" id="IPR009060">
    <property type="entry name" value="UBA-like_sf"/>
</dbReference>
<dbReference type="SMART" id="SM00212">
    <property type="entry name" value="UBCc"/>
    <property type="match status" value="1"/>
</dbReference>
<dbReference type="GO" id="GO:0005524">
    <property type="term" value="F:ATP binding"/>
    <property type="evidence" value="ECO:0007669"/>
    <property type="project" value="UniProtKB-UniRule"/>
</dbReference>
<comment type="similarity">
    <text evidence="4">Belongs to the ubiquitin-conjugating enzyme family.</text>
</comment>
<feature type="domain" description="UBC core" evidence="6">
    <location>
        <begin position="2"/>
        <end position="157"/>
    </location>
</feature>
<accession>A0AAP0DNT1</accession>
<gene>
    <name evidence="7" type="ORF">SSX86_004555</name>
</gene>
<dbReference type="Proteomes" id="UP001408789">
    <property type="component" value="Unassembled WGS sequence"/>
</dbReference>
<dbReference type="InterPro" id="IPR023313">
    <property type="entry name" value="UBQ-conjugating_AS"/>
</dbReference>
<dbReference type="Pfam" id="PF00179">
    <property type="entry name" value="UQ_con"/>
    <property type="match status" value="1"/>
</dbReference>
<evidence type="ECO:0008006" key="9">
    <source>
        <dbReference type="Google" id="ProtNLM"/>
    </source>
</evidence>
<dbReference type="AlphaFoldDB" id="A0AAP0DNT1"/>
<dbReference type="InterPro" id="IPR015940">
    <property type="entry name" value="UBA"/>
</dbReference>
<feature type="active site" description="Glycyl thioester intermediate" evidence="3">
    <location>
        <position position="88"/>
    </location>
</feature>
<keyword evidence="1" id="KW-0808">Transferase</keyword>
<feature type="domain" description="UBA" evidence="5">
    <location>
        <begin position="177"/>
        <end position="221"/>
    </location>
</feature>
<organism evidence="7 8">
    <name type="scientific">Deinandra increscens subsp. villosa</name>
    <dbReference type="NCBI Taxonomy" id="3103831"/>
    <lineage>
        <taxon>Eukaryota</taxon>
        <taxon>Viridiplantae</taxon>
        <taxon>Streptophyta</taxon>
        <taxon>Embryophyta</taxon>
        <taxon>Tracheophyta</taxon>
        <taxon>Spermatophyta</taxon>
        <taxon>Magnoliopsida</taxon>
        <taxon>eudicotyledons</taxon>
        <taxon>Gunneridae</taxon>
        <taxon>Pentapetalae</taxon>
        <taxon>asterids</taxon>
        <taxon>campanulids</taxon>
        <taxon>Asterales</taxon>
        <taxon>Asteraceae</taxon>
        <taxon>Asteroideae</taxon>
        <taxon>Heliantheae alliance</taxon>
        <taxon>Madieae</taxon>
        <taxon>Madiinae</taxon>
        <taxon>Deinandra</taxon>
    </lineage>
</organism>
<dbReference type="InterPro" id="IPR000608">
    <property type="entry name" value="UBC"/>
</dbReference>
<evidence type="ECO:0000259" key="6">
    <source>
        <dbReference type="PROSITE" id="PS50127"/>
    </source>
</evidence>
<dbReference type="CDD" id="cd23800">
    <property type="entry name" value="UBCc_UBE2K"/>
    <property type="match status" value="1"/>
</dbReference>
<dbReference type="PROSITE" id="PS50127">
    <property type="entry name" value="UBC_2"/>
    <property type="match status" value="1"/>
</dbReference>
<name>A0AAP0DNT1_9ASTR</name>
<sequence>MADATRIQRELAHFNKDQSILGMSLVPDENDIRHLTATIPGPVSTPYEGGVFGVDINLPDGYPFVPPKMKFTTKVWHPNISSQTGAICLDILKNNWSPALNLKTALISLQALLSTPEPNDPQDAVVAKQVSHSPHHTFFFLSNFDQTLITFFFPMQYISDYPTFVITAQRWTEDFAKASSSGFRGKVQKLVEMGFPESLVKKTLEAFGGDENMALERLCPK</sequence>
<evidence type="ECO:0000256" key="4">
    <source>
        <dbReference type="RuleBase" id="RU362109"/>
    </source>
</evidence>
<dbReference type="InterPro" id="IPR050113">
    <property type="entry name" value="Ub_conjugating_enzyme"/>
</dbReference>
<evidence type="ECO:0000313" key="7">
    <source>
        <dbReference type="EMBL" id="KAK9076222.1"/>
    </source>
</evidence>
<evidence type="ECO:0000256" key="1">
    <source>
        <dbReference type="ARBA" id="ARBA00022679"/>
    </source>
</evidence>
<keyword evidence="4" id="KW-0547">Nucleotide-binding</keyword>
<dbReference type="Pfam" id="PF00627">
    <property type="entry name" value="UBA"/>
    <property type="match status" value="1"/>
</dbReference>
<dbReference type="PROSITE" id="PS50030">
    <property type="entry name" value="UBA"/>
    <property type="match status" value="1"/>
</dbReference>
<dbReference type="PROSITE" id="PS00183">
    <property type="entry name" value="UBC_1"/>
    <property type="match status" value="1"/>
</dbReference>
<dbReference type="Gene3D" id="1.10.8.10">
    <property type="entry name" value="DNA helicase RuvA subunit, C-terminal domain"/>
    <property type="match status" value="1"/>
</dbReference>
<evidence type="ECO:0000313" key="8">
    <source>
        <dbReference type="Proteomes" id="UP001408789"/>
    </source>
</evidence>
<comment type="caution">
    <text evidence="7">The sequence shown here is derived from an EMBL/GenBank/DDBJ whole genome shotgun (WGS) entry which is preliminary data.</text>
</comment>
<dbReference type="SUPFAM" id="SSF54495">
    <property type="entry name" value="UBC-like"/>
    <property type="match status" value="1"/>
</dbReference>
<keyword evidence="2 4" id="KW-0833">Ubl conjugation pathway</keyword>
<keyword evidence="8" id="KW-1185">Reference proteome</keyword>
<dbReference type="Gene3D" id="3.10.110.10">
    <property type="entry name" value="Ubiquitin Conjugating Enzyme"/>
    <property type="match status" value="1"/>
</dbReference>
<keyword evidence="4" id="KW-0067">ATP-binding</keyword>
<dbReference type="EMBL" id="JBCNJP010000007">
    <property type="protein sequence ID" value="KAK9076222.1"/>
    <property type="molecule type" value="Genomic_DNA"/>
</dbReference>
<dbReference type="SUPFAM" id="SSF46934">
    <property type="entry name" value="UBA-like"/>
    <property type="match status" value="1"/>
</dbReference>